<name>A0ABT4BVZ5_9FIRM</name>
<evidence type="ECO:0000256" key="10">
    <source>
        <dbReference type="PIRNR" id="PIRNR003097"/>
    </source>
</evidence>
<comment type="caution">
    <text evidence="14">The sequence shown here is derived from an EMBL/GenBank/DDBJ whole genome shotgun (WGS) entry which is preliminary data.</text>
</comment>
<feature type="transmembrane region" description="Helical" evidence="11">
    <location>
        <begin position="265"/>
        <end position="288"/>
    </location>
</feature>
<evidence type="ECO:0000256" key="8">
    <source>
        <dbReference type="ARBA" id="ARBA00023136"/>
    </source>
</evidence>
<dbReference type="Gene3D" id="3.30.70.3040">
    <property type="match status" value="1"/>
</dbReference>
<evidence type="ECO:0000313" key="14">
    <source>
        <dbReference type="EMBL" id="MCY1715068.1"/>
    </source>
</evidence>
<accession>A0ABT4BVZ5</accession>
<dbReference type="PROSITE" id="PS51257">
    <property type="entry name" value="PROKAR_LIPOPROTEIN"/>
    <property type="match status" value="1"/>
</dbReference>
<sequence>MKTKSLGYLLKEGIKNIWSNRTMSIASIGVLVSCLLLTGAAVVFSYNINSAMKTIEGTNSVRVYMAQNLPTLSAIKVGEEIKKLDNIKTCEFVPKDEAIQQYMNILGDKDGTMLQGMTGKENPLPDAFKVSFKDLSKYKDTAAQIKKIPGVATINDYSDVAAKLTRLDKVITMAGFWIILLLSLVSLFIISNTIRVTMFSRRVEISIMKSVGATNWFIRVPFIVEGVIIGLLSGALSSFLLFLIYDKMVGSITSITLFSPVDISPMAGSILLAFMLAGTLFGALGGVISISKYLKKEGGEIVGW</sequence>
<evidence type="ECO:0000256" key="6">
    <source>
        <dbReference type="ARBA" id="ARBA00022692"/>
    </source>
</evidence>
<proteinExistence type="inferred from homology"/>
<evidence type="ECO:0000256" key="7">
    <source>
        <dbReference type="ARBA" id="ARBA00022989"/>
    </source>
</evidence>
<dbReference type="EMBL" id="JAPOHA010000015">
    <property type="protein sequence ID" value="MCY1715068.1"/>
    <property type="molecule type" value="Genomic_DNA"/>
</dbReference>
<feature type="domain" description="FtsX extracellular" evidence="13">
    <location>
        <begin position="60"/>
        <end position="153"/>
    </location>
</feature>
<dbReference type="Pfam" id="PF18075">
    <property type="entry name" value="FtsX_ECD"/>
    <property type="match status" value="1"/>
</dbReference>
<keyword evidence="9 10" id="KW-0131">Cell cycle</keyword>
<dbReference type="PANTHER" id="PTHR47755:SF1">
    <property type="entry name" value="CELL DIVISION PROTEIN FTSX"/>
    <property type="match status" value="1"/>
</dbReference>
<keyword evidence="7 11" id="KW-1133">Transmembrane helix</keyword>
<keyword evidence="5 10" id="KW-0132">Cell division</keyword>
<dbReference type="NCBIfam" id="NF038347">
    <property type="entry name" value="FtsX_Gpos"/>
    <property type="match status" value="1"/>
</dbReference>
<organism evidence="14 15">
    <name type="scientific">Caproiciproducens galactitolivorans</name>
    <dbReference type="NCBI Taxonomy" id="642589"/>
    <lineage>
        <taxon>Bacteria</taxon>
        <taxon>Bacillati</taxon>
        <taxon>Bacillota</taxon>
        <taxon>Clostridia</taxon>
        <taxon>Eubacteriales</taxon>
        <taxon>Acutalibacteraceae</taxon>
        <taxon>Caproiciproducens</taxon>
    </lineage>
</organism>
<keyword evidence="8 10" id="KW-0472">Membrane</keyword>
<feature type="domain" description="ABC3 transporter permease C-terminal" evidence="12">
    <location>
        <begin position="178"/>
        <end position="297"/>
    </location>
</feature>
<evidence type="ECO:0000256" key="9">
    <source>
        <dbReference type="ARBA" id="ARBA00023306"/>
    </source>
</evidence>
<protein>
    <recommendedName>
        <fullName evidence="3 10">Cell division protein FtsX</fullName>
    </recommendedName>
</protein>
<dbReference type="InterPro" id="IPR040690">
    <property type="entry name" value="FtsX_ECD"/>
</dbReference>
<reference evidence="14 15" key="1">
    <citation type="submission" date="2022-11" db="EMBL/GenBank/DDBJ databases">
        <authorList>
            <person name="Caiyu Z."/>
        </authorList>
    </citation>
    <scope>NUCLEOTIDE SEQUENCE [LARGE SCALE GENOMIC DNA]</scope>
    <source>
        <strain evidence="14 15">YR-4</strain>
    </source>
</reference>
<evidence type="ECO:0000256" key="5">
    <source>
        <dbReference type="ARBA" id="ARBA00022618"/>
    </source>
</evidence>
<comment type="function">
    <text evidence="10">Part of the ABC transporter FtsEX involved in asymmetric cellular division facilitating the initiation of sporulation.</text>
</comment>
<dbReference type="RefSeq" id="WP_268059105.1">
    <property type="nucleotide sequence ID" value="NZ_JAPOHA010000015.1"/>
</dbReference>
<keyword evidence="4 10" id="KW-1003">Cell membrane</keyword>
<dbReference type="Proteomes" id="UP001082703">
    <property type="component" value="Unassembled WGS sequence"/>
</dbReference>
<evidence type="ECO:0000259" key="12">
    <source>
        <dbReference type="Pfam" id="PF02687"/>
    </source>
</evidence>
<keyword evidence="15" id="KW-1185">Reference proteome</keyword>
<evidence type="ECO:0000256" key="2">
    <source>
        <dbReference type="ARBA" id="ARBA00007379"/>
    </source>
</evidence>
<dbReference type="InterPro" id="IPR058204">
    <property type="entry name" value="FtsX_firmicutes-type"/>
</dbReference>
<dbReference type="Pfam" id="PF02687">
    <property type="entry name" value="FtsX"/>
    <property type="match status" value="1"/>
</dbReference>
<evidence type="ECO:0000256" key="4">
    <source>
        <dbReference type="ARBA" id="ARBA00022475"/>
    </source>
</evidence>
<feature type="transmembrane region" description="Helical" evidence="11">
    <location>
        <begin position="21"/>
        <end position="44"/>
    </location>
</feature>
<evidence type="ECO:0000256" key="3">
    <source>
        <dbReference type="ARBA" id="ARBA00021907"/>
    </source>
</evidence>
<comment type="similarity">
    <text evidence="2 10">Belongs to the ABC-4 integral membrane protein family. FtsX subfamily.</text>
</comment>
<evidence type="ECO:0000256" key="11">
    <source>
        <dbReference type="SAM" id="Phobius"/>
    </source>
</evidence>
<dbReference type="PANTHER" id="PTHR47755">
    <property type="entry name" value="CELL DIVISION PROTEIN FTSX"/>
    <property type="match status" value="1"/>
</dbReference>
<comment type="subcellular location">
    <subcellularLocation>
        <location evidence="1">Cell membrane</location>
        <topology evidence="1">Multi-pass membrane protein</topology>
    </subcellularLocation>
</comment>
<gene>
    <name evidence="14" type="primary">ftsX</name>
    <name evidence="14" type="ORF">OUY18_12505</name>
</gene>
<evidence type="ECO:0000259" key="13">
    <source>
        <dbReference type="Pfam" id="PF18075"/>
    </source>
</evidence>
<feature type="transmembrane region" description="Helical" evidence="11">
    <location>
        <begin position="174"/>
        <end position="195"/>
    </location>
</feature>
<evidence type="ECO:0000313" key="15">
    <source>
        <dbReference type="Proteomes" id="UP001082703"/>
    </source>
</evidence>
<dbReference type="InterPro" id="IPR003838">
    <property type="entry name" value="ABC3_permease_C"/>
</dbReference>
<feature type="transmembrane region" description="Helical" evidence="11">
    <location>
        <begin position="216"/>
        <end position="245"/>
    </location>
</feature>
<keyword evidence="6 11" id="KW-0812">Transmembrane</keyword>
<evidence type="ECO:0000256" key="1">
    <source>
        <dbReference type="ARBA" id="ARBA00004651"/>
    </source>
</evidence>
<dbReference type="PIRSF" id="PIRSF003097">
    <property type="entry name" value="FtsX"/>
    <property type="match status" value="1"/>
</dbReference>
<dbReference type="InterPro" id="IPR004513">
    <property type="entry name" value="FtsX"/>
</dbReference>